<sequence>MIICALDDVLVLFKITIMTQTIDTLGKALRHNMLVVATCRECQNQGRFLAKDLASFYGHGRDPFSLKFRCKQCDTRNCKITLMDNPYDRTPETIVWRPVKVKL</sequence>
<organism evidence="1 2">
    <name type="scientific">Rhizobium rosettiformans</name>
    <dbReference type="NCBI Taxonomy" id="1368430"/>
    <lineage>
        <taxon>Bacteria</taxon>
        <taxon>Pseudomonadati</taxon>
        <taxon>Pseudomonadota</taxon>
        <taxon>Alphaproteobacteria</taxon>
        <taxon>Hyphomicrobiales</taxon>
        <taxon>Rhizobiaceae</taxon>
        <taxon>Rhizobium/Agrobacterium group</taxon>
        <taxon>Rhizobium</taxon>
    </lineage>
</organism>
<dbReference type="EMBL" id="CP032405">
    <property type="protein sequence ID" value="QRF52235.1"/>
    <property type="molecule type" value="Genomic_DNA"/>
</dbReference>
<evidence type="ECO:0000313" key="1">
    <source>
        <dbReference type="EMBL" id="QRF52235.1"/>
    </source>
</evidence>
<gene>
    <name evidence="1" type="ORF">D4A92_12705</name>
</gene>
<protein>
    <submittedName>
        <fullName evidence="1">Uncharacterized protein</fullName>
    </submittedName>
</protein>
<keyword evidence="2" id="KW-1185">Reference proteome</keyword>
<evidence type="ECO:0000313" key="2">
    <source>
        <dbReference type="Proteomes" id="UP000596351"/>
    </source>
</evidence>
<reference evidence="1 2" key="1">
    <citation type="submission" date="2018-09" db="EMBL/GenBank/DDBJ databases">
        <title>Rhizobium sp. MAE2-X.</title>
        <authorList>
            <person name="Lee Y."/>
            <person name="Jeon C.O."/>
        </authorList>
    </citation>
    <scope>NUCLEOTIDE SEQUENCE [LARGE SCALE GENOMIC DNA]</scope>
    <source>
        <strain evidence="1 2">MAE2-X</strain>
    </source>
</reference>
<dbReference type="Proteomes" id="UP000596351">
    <property type="component" value="Chromosome"/>
</dbReference>
<name>A0ABX7EWA5_9HYPH</name>
<proteinExistence type="predicted"/>
<accession>A0ABX7EWA5</accession>